<dbReference type="AlphaFoldDB" id="A0A8H7IQP5"/>
<protein>
    <submittedName>
        <fullName evidence="3">Uncharacterized protein</fullName>
    </submittedName>
</protein>
<evidence type="ECO:0000256" key="1">
    <source>
        <dbReference type="SAM" id="Coils"/>
    </source>
</evidence>
<evidence type="ECO:0000313" key="3">
    <source>
        <dbReference type="EMBL" id="KAF9630030.1"/>
    </source>
</evidence>
<keyword evidence="1" id="KW-0175">Coiled coil</keyword>
<evidence type="ECO:0000256" key="2">
    <source>
        <dbReference type="SAM" id="MobiDB-lite"/>
    </source>
</evidence>
<comment type="caution">
    <text evidence="3">The sequence shown here is derived from an EMBL/GenBank/DDBJ whole genome shotgun (WGS) entry which is preliminary data.</text>
</comment>
<gene>
    <name evidence="3" type="ORF">BFW01_g211</name>
</gene>
<organism evidence="3 4">
    <name type="scientific">Lasiodiplodia theobromae</name>
    <dbReference type="NCBI Taxonomy" id="45133"/>
    <lineage>
        <taxon>Eukaryota</taxon>
        <taxon>Fungi</taxon>
        <taxon>Dikarya</taxon>
        <taxon>Ascomycota</taxon>
        <taxon>Pezizomycotina</taxon>
        <taxon>Dothideomycetes</taxon>
        <taxon>Dothideomycetes incertae sedis</taxon>
        <taxon>Botryosphaeriales</taxon>
        <taxon>Botryosphaeriaceae</taxon>
        <taxon>Lasiodiplodia</taxon>
    </lineage>
</organism>
<feature type="region of interest" description="Disordered" evidence="2">
    <location>
        <begin position="299"/>
        <end position="342"/>
    </location>
</feature>
<name>A0A8H7IQP5_9PEZI</name>
<evidence type="ECO:0000313" key="4">
    <source>
        <dbReference type="Proteomes" id="UP000627934"/>
    </source>
</evidence>
<feature type="compositionally biased region" description="Acidic residues" evidence="2">
    <location>
        <begin position="299"/>
        <end position="318"/>
    </location>
</feature>
<feature type="region of interest" description="Disordered" evidence="2">
    <location>
        <begin position="355"/>
        <end position="375"/>
    </location>
</feature>
<feature type="region of interest" description="Disordered" evidence="2">
    <location>
        <begin position="1"/>
        <end position="20"/>
    </location>
</feature>
<proteinExistence type="predicted"/>
<reference evidence="3" key="1">
    <citation type="submission" date="2016-08" db="EMBL/GenBank/DDBJ databases">
        <authorList>
            <person name="Yan J."/>
        </authorList>
    </citation>
    <scope>NUCLEOTIDE SEQUENCE</scope>
    <source>
        <strain evidence="3">CSS-01s</strain>
    </source>
</reference>
<feature type="compositionally biased region" description="Acidic residues" evidence="2">
    <location>
        <begin position="363"/>
        <end position="375"/>
    </location>
</feature>
<dbReference type="Proteomes" id="UP000627934">
    <property type="component" value="Unassembled WGS sequence"/>
</dbReference>
<accession>A0A8H7IQP5</accession>
<feature type="coiled-coil region" evidence="1">
    <location>
        <begin position="189"/>
        <end position="223"/>
    </location>
</feature>
<dbReference type="EMBL" id="MDYX01000037">
    <property type="protein sequence ID" value="KAF9630030.1"/>
    <property type="molecule type" value="Genomic_DNA"/>
</dbReference>
<reference evidence="3" key="2">
    <citation type="journal article" date="2018" name="DNA Res.">
        <title>Comparative genome and transcriptome analyses reveal adaptations to opportunistic infections in woody plant degrading pathogens of Botryosphaeriaceae.</title>
        <authorList>
            <person name="Yan J.Y."/>
            <person name="Zhao W.S."/>
            <person name="Chen Z."/>
            <person name="Xing Q.K."/>
            <person name="Zhang W."/>
            <person name="Chethana K.W.T."/>
            <person name="Xue M.F."/>
            <person name="Xu J.P."/>
            <person name="Phillips A.J.L."/>
            <person name="Wang Y."/>
            <person name="Liu J.H."/>
            <person name="Liu M."/>
            <person name="Zhou Y."/>
            <person name="Jayawardena R.S."/>
            <person name="Manawasinghe I.S."/>
            <person name="Huang J.B."/>
            <person name="Qiao G.H."/>
            <person name="Fu C.Y."/>
            <person name="Guo F.F."/>
            <person name="Dissanayake A.J."/>
            <person name="Peng Y.L."/>
            <person name="Hyde K.D."/>
            <person name="Li X.H."/>
        </authorList>
    </citation>
    <scope>NUCLEOTIDE SEQUENCE</scope>
    <source>
        <strain evidence="3">CSS-01s</strain>
    </source>
</reference>
<feature type="region of interest" description="Disordered" evidence="2">
    <location>
        <begin position="112"/>
        <end position="175"/>
    </location>
</feature>
<sequence>MSSSKPTASTFSLSSGPQTSASMIQKCPLLQRVANHWGNNPMDWFPEGSANITNISKLPNAYKQLLAEIAEKSGSAGRTTALNLRAESAQRGRPRGNQAHRIHPADIKHALTHFTPDSNQPEPTAPFVHRGIRRPRSPSTDTSSDSDDEPAPQRRRLEQATTKGAAATPSKSAAPLDERSLLALKDLVISGHEDKLKKLQEENDKLAAENARLKAENDQVAKLAGTFCSAWQIAAMVNNKQRDGASPPPPLKGEDIDGALAAFEGVKDKLAPFLPKGFRTVDGMGAQFDRLVADAMEYEDDEGDCDDMADDAEEEEGEVWGYASDPEDEDMNDDNGASGGFPLRLFRDELARAKKGTEKQWVVDEDEDEEAMDDE</sequence>